<proteinExistence type="evidence at transcript level"/>
<dbReference type="EMBL" id="X95862">
    <property type="protein sequence ID" value="CAA65118.1"/>
    <property type="molecule type" value="mRNA"/>
</dbReference>
<name>Q9FSW0_EQUHY</name>
<evidence type="ECO:0000313" key="1">
    <source>
        <dbReference type="EMBL" id="CAA65118.1"/>
    </source>
</evidence>
<reference evidence="1" key="1">
    <citation type="journal article" date="1998" name="J. Mol. Evol.">
        <title>Toward a better knowledge of the molecular evolution of phosphoenolpyruvate carboxylase by comparison of partial cDNA sequences.</title>
        <authorList>
            <person name="Gehrig H.H."/>
            <person name="Heute V."/>
            <person name="Kluge M."/>
        </authorList>
    </citation>
    <scope>NUCLEOTIDE SEQUENCE</scope>
</reference>
<dbReference type="GO" id="GO:0005829">
    <property type="term" value="C:cytosol"/>
    <property type="evidence" value="ECO:0007669"/>
    <property type="project" value="TreeGrafter"/>
</dbReference>
<dbReference type="Pfam" id="PF00311">
    <property type="entry name" value="PEPcase"/>
    <property type="match status" value="1"/>
</dbReference>
<keyword evidence="1" id="KW-0670">Pyruvate</keyword>
<feature type="non-terminal residue" evidence="1">
    <location>
        <position position="1"/>
    </location>
</feature>
<accession>Q9FSW0</accession>
<dbReference type="AlphaFoldDB" id="Q9FSW0"/>
<organism evidence="1">
    <name type="scientific">Equisetum hyemale</name>
    <name type="common">Dutch rush</name>
    <name type="synonym">Scouring-rush horsetail</name>
    <dbReference type="NCBI Taxonomy" id="3262"/>
    <lineage>
        <taxon>Eukaryota</taxon>
        <taxon>Viridiplantae</taxon>
        <taxon>Streptophyta</taxon>
        <taxon>Embryophyta</taxon>
        <taxon>Tracheophyta</taxon>
        <taxon>Polypodiopsida</taxon>
        <taxon>Equisetidae</taxon>
        <taxon>Equisetales</taxon>
        <taxon>Equisetaceae</taxon>
        <taxon>Equisetum</taxon>
    </lineage>
</organism>
<sequence length="193" mass="22162">LRAIRGVCMTQIRFHLPVWLDSGRPLSAIEKDPANLHMLAEMSPEWPFFRVTLDLVEMVFAKGDPRLALLNDSLLVNKELRYHRRYSSVKHLETKELLLKVTGYTEILEGNPTLRHDYFLRKPYITTLNVQQALALKKMRDRSEKLCQVQRHSVRTSAAELVTRNMASEYAPGVEDTLILTMKGIRAGMQNTG</sequence>
<dbReference type="PANTHER" id="PTHR30523">
    <property type="entry name" value="PHOSPHOENOLPYRUVATE CARBOXYLASE"/>
    <property type="match status" value="1"/>
</dbReference>
<protein>
    <submittedName>
        <fullName evidence="1">Phosphoenolpyruvate carboxylase</fullName>
        <ecNumber evidence="1">4.1.1.31</ecNumber>
    </submittedName>
</protein>
<dbReference type="GO" id="GO:0008964">
    <property type="term" value="F:phosphoenolpyruvate carboxylase activity"/>
    <property type="evidence" value="ECO:0007669"/>
    <property type="project" value="UniProtKB-EC"/>
</dbReference>
<dbReference type="GO" id="GO:0015977">
    <property type="term" value="P:carbon fixation"/>
    <property type="evidence" value="ECO:0007669"/>
    <property type="project" value="InterPro"/>
</dbReference>
<dbReference type="SUPFAM" id="SSF51621">
    <property type="entry name" value="Phosphoenolpyruvate/pyruvate domain"/>
    <property type="match status" value="1"/>
</dbReference>
<dbReference type="EC" id="4.1.1.31" evidence="1"/>
<dbReference type="GO" id="GO:0006099">
    <property type="term" value="P:tricarboxylic acid cycle"/>
    <property type="evidence" value="ECO:0007669"/>
    <property type="project" value="InterPro"/>
</dbReference>
<dbReference type="InterPro" id="IPR021135">
    <property type="entry name" value="PEP_COase"/>
</dbReference>
<keyword evidence="1" id="KW-0456">Lyase</keyword>
<dbReference type="InterPro" id="IPR015813">
    <property type="entry name" value="Pyrv/PenolPyrv_kinase-like_dom"/>
</dbReference>
<dbReference type="PANTHER" id="PTHR30523:SF33">
    <property type="entry name" value="PHOSPHOENOLPYRUVATE CARBOXYLASE 3"/>
    <property type="match status" value="1"/>
</dbReference>
<gene>
    <name evidence="1" type="primary">PEPc</name>
    <name evidence="1" type="synonym">ppc-1</name>
</gene>